<dbReference type="FunFam" id="1.10.10.10:FF:000001">
    <property type="entry name" value="LysR family transcriptional regulator"/>
    <property type="match status" value="1"/>
</dbReference>
<dbReference type="GO" id="GO:0003700">
    <property type="term" value="F:DNA-binding transcription factor activity"/>
    <property type="evidence" value="ECO:0007669"/>
    <property type="project" value="InterPro"/>
</dbReference>
<evidence type="ECO:0000259" key="5">
    <source>
        <dbReference type="PROSITE" id="PS50931"/>
    </source>
</evidence>
<dbReference type="InterPro" id="IPR005119">
    <property type="entry name" value="LysR_subst-bd"/>
</dbReference>
<dbReference type="SUPFAM" id="SSF46785">
    <property type="entry name" value="Winged helix' DNA-binding domain"/>
    <property type="match status" value="1"/>
</dbReference>
<dbReference type="Pfam" id="PF00126">
    <property type="entry name" value="HTH_1"/>
    <property type="match status" value="1"/>
</dbReference>
<dbReference type="InterPro" id="IPR036390">
    <property type="entry name" value="WH_DNA-bd_sf"/>
</dbReference>
<reference evidence="6" key="2">
    <citation type="submission" date="2020-09" db="EMBL/GenBank/DDBJ databases">
        <authorList>
            <person name="Sun Q."/>
            <person name="Zhou Y."/>
        </authorList>
    </citation>
    <scope>NUCLEOTIDE SEQUENCE</scope>
    <source>
        <strain evidence="6">CGMCC 1.12813</strain>
    </source>
</reference>
<gene>
    <name evidence="6" type="ORF">GCM10010979_12010</name>
</gene>
<keyword evidence="3" id="KW-0238">DNA-binding</keyword>
<dbReference type="PANTHER" id="PTHR30346:SF0">
    <property type="entry name" value="HCA OPERON TRANSCRIPTIONAL ACTIVATOR HCAR"/>
    <property type="match status" value="1"/>
</dbReference>
<dbReference type="RefSeq" id="WP_188509751.1">
    <property type="nucleotide sequence ID" value="NZ_BMGB01000001.1"/>
</dbReference>
<keyword evidence="7" id="KW-1185">Reference proteome</keyword>
<dbReference type="Proteomes" id="UP000606922">
    <property type="component" value="Unassembled WGS sequence"/>
</dbReference>
<evidence type="ECO:0000256" key="4">
    <source>
        <dbReference type="ARBA" id="ARBA00023163"/>
    </source>
</evidence>
<dbReference type="Gene3D" id="1.10.10.10">
    <property type="entry name" value="Winged helix-like DNA-binding domain superfamily/Winged helix DNA-binding domain"/>
    <property type="match status" value="1"/>
</dbReference>
<dbReference type="AlphaFoldDB" id="A0A916SGB9"/>
<dbReference type="Pfam" id="PF03466">
    <property type="entry name" value="LysR_substrate"/>
    <property type="match status" value="1"/>
</dbReference>
<evidence type="ECO:0000256" key="2">
    <source>
        <dbReference type="ARBA" id="ARBA00023015"/>
    </source>
</evidence>
<evidence type="ECO:0000256" key="3">
    <source>
        <dbReference type="ARBA" id="ARBA00023125"/>
    </source>
</evidence>
<comment type="caution">
    <text evidence="6">The sequence shown here is derived from an EMBL/GenBank/DDBJ whole genome shotgun (WGS) entry which is preliminary data.</text>
</comment>
<name>A0A916SGB9_9MICO</name>
<dbReference type="PROSITE" id="PS50931">
    <property type="entry name" value="HTH_LYSR"/>
    <property type="match status" value="1"/>
</dbReference>
<keyword evidence="2" id="KW-0805">Transcription regulation</keyword>
<reference evidence="6" key="1">
    <citation type="journal article" date="2014" name="Int. J. Syst. Evol. Microbiol.">
        <title>Complete genome sequence of Corynebacterium casei LMG S-19264T (=DSM 44701T), isolated from a smear-ripened cheese.</title>
        <authorList>
            <consortium name="US DOE Joint Genome Institute (JGI-PGF)"/>
            <person name="Walter F."/>
            <person name="Albersmeier A."/>
            <person name="Kalinowski J."/>
            <person name="Ruckert C."/>
        </authorList>
    </citation>
    <scope>NUCLEOTIDE SEQUENCE</scope>
    <source>
        <strain evidence="6">CGMCC 1.12813</strain>
    </source>
</reference>
<comment type="similarity">
    <text evidence="1">Belongs to the LysR transcriptional regulatory family.</text>
</comment>
<keyword evidence="4" id="KW-0804">Transcription</keyword>
<organism evidence="6 7">
    <name type="scientific">Conyzicola nivalis</name>
    <dbReference type="NCBI Taxonomy" id="1477021"/>
    <lineage>
        <taxon>Bacteria</taxon>
        <taxon>Bacillati</taxon>
        <taxon>Actinomycetota</taxon>
        <taxon>Actinomycetes</taxon>
        <taxon>Micrococcales</taxon>
        <taxon>Microbacteriaceae</taxon>
        <taxon>Conyzicola</taxon>
    </lineage>
</organism>
<feature type="domain" description="HTH lysR-type" evidence="5">
    <location>
        <begin position="3"/>
        <end position="60"/>
    </location>
</feature>
<proteinExistence type="inferred from homology"/>
<dbReference type="PRINTS" id="PR00039">
    <property type="entry name" value="HTHLYSR"/>
</dbReference>
<dbReference type="EMBL" id="BMGB01000001">
    <property type="protein sequence ID" value="GGA99121.1"/>
    <property type="molecule type" value="Genomic_DNA"/>
</dbReference>
<accession>A0A916SGB9</accession>
<dbReference type="GO" id="GO:0003677">
    <property type="term" value="F:DNA binding"/>
    <property type="evidence" value="ECO:0007669"/>
    <property type="project" value="UniProtKB-KW"/>
</dbReference>
<dbReference type="GO" id="GO:0032993">
    <property type="term" value="C:protein-DNA complex"/>
    <property type="evidence" value="ECO:0007669"/>
    <property type="project" value="TreeGrafter"/>
</dbReference>
<evidence type="ECO:0000313" key="6">
    <source>
        <dbReference type="EMBL" id="GGA99121.1"/>
    </source>
</evidence>
<dbReference type="InterPro" id="IPR000847">
    <property type="entry name" value="LysR_HTH_N"/>
</dbReference>
<dbReference type="SUPFAM" id="SSF53850">
    <property type="entry name" value="Periplasmic binding protein-like II"/>
    <property type="match status" value="1"/>
</dbReference>
<protein>
    <submittedName>
        <fullName evidence="6">LysR family transcriptional regulator</fullName>
    </submittedName>
</protein>
<dbReference type="PANTHER" id="PTHR30346">
    <property type="entry name" value="TRANSCRIPTIONAL DUAL REGULATOR HCAR-RELATED"/>
    <property type="match status" value="1"/>
</dbReference>
<sequence length="283" mass="31178">MSVELRELRCLVAIVDRGTFTDAALELRMSQAAVSRNLASLEHKLGIRLLGRTTRRLELTAAGERALRQARRVLGGVDELEREARGENERVRIGYAWSALGRHTVPFQRRWAAAHPGIELELVRSNTATAGLDDGTAHLAILRRPPPTDDYDLVLIGLEKRVCAMAADDGWAKRRSVTLAEVAERRVAIDAATGTTSLGLWPASTPPRGVVNTHDVEDWLTVISSGRAVGVSAESTADQYRRPGIVFRPVRDGPPIPVYIAWSRGDVPRDRDAVVELLVDLYR</sequence>
<dbReference type="InterPro" id="IPR036388">
    <property type="entry name" value="WH-like_DNA-bd_sf"/>
</dbReference>
<evidence type="ECO:0000313" key="7">
    <source>
        <dbReference type="Proteomes" id="UP000606922"/>
    </source>
</evidence>
<evidence type="ECO:0000256" key="1">
    <source>
        <dbReference type="ARBA" id="ARBA00009437"/>
    </source>
</evidence>
<dbReference type="Gene3D" id="3.40.190.10">
    <property type="entry name" value="Periplasmic binding protein-like II"/>
    <property type="match status" value="2"/>
</dbReference>